<dbReference type="PRINTS" id="PR00625">
    <property type="entry name" value="JDOMAIN"/>
</dbReference>
<dbReference type="AlphaFoldDB" id="A0A2G8JNZ4"/>
<dbReference type="EMBL" id="MRZV01001506">
    <property type="protein sequence ID" value="PIK37425.1"/>
    <property type="molecule type" value="Genomic_DNA"/>
</dbReference>
<accession>A0A2G8JNZ4</accession>
<dbReference type="InterPro" id="IPR036869">
    <property type="entry name" value="J_dom_sf"/>
</dbReference>
<gene>
    <name evidence="4" type="ORF">BSL78_25737</name>
</gene>
<evidence type="ECO:0000256" key="2">
    <source>
        <dbReference type="SAM" id="Phobius"/>
    </source>
</evidence>
<keyword evidence="5" id="KW-1185">Reference proteome</keyword>
<reference evidence="4 5" key="1">
    <citation type="journal article" date="2017" name="PLoS Biol.">
        <title>The sea cucumber genome provides insights into morphological evolution and visceral regeneration.</title>
        <authorList>
            <person name="Zhang X."/>
            <person name="Sun L."/>
            <person name="Yuan J."/>
            <person name="Sun Y."/>
            <person name="Gao Y."/>
            <person name="Zhang L."/>
            <person name="Li S."/>
            <person name="Dai H."/>
            <person name="Hamel J.F."/>
            <person name="Liu C."/>
            <person name="Yu Y."/>
            <person name="Liu S."/>
            <person name="Lin W."/>
            <person name="Guo K."/>
            <person name="Jin S."/>
            <person name="Xu P."/>
            <person name="Storey K.B."/>
            <person name="Huan P."/>
            <person name="Zhang T."/>
            <person name="Zhou Y."/>
            <person name="Zhang J."/>
            <person name="Lin C."/>
            <person name="Li X."/>
            <person name="Xing L."/>
            <person name="Huo D."/>
            <person name="Sun M."/>
            <person name="Wang L."/>
            <person name="Mercier A."/>
            <person name="Li F."/>
            <person name="Yang H."/>
            <person name="Xiang J."/>
        </authorList>
    </citation>
    <scope>NUCLEOTIDE SEQUENCE [LARGE SCALE GENOMIC DNA]</scope>
    <source>
        <strain evidence="4">Shaxun</strain>
        <tissue evidence="4">Muscle</tissue>
    </source>
</reference>
<dbReference type="CDD" id="cd06257">
    <property type="entry name" value="DnaJ"/>
    <property type="match status" value="1"/>
</dbReference>
<dbReference type="Pfam" id="PF00226">
    <property type="entry name" value="DnaJ"/>
    <property type="match status" value="1"/>
</dbReference>
<keyword evidence="2" id="KW-0472">Membrane</keyword>
<proteinExistence type="predicted"/>
<evidence type="ECO:0000313" key="5">
    <source>
        <dbReference type="Proteomes" id="UP000230750"/>
    </source>
</evidence>
<dbReference type="Proteomes" id="UP000230750">
    <property type="component" value="Unassembled WGS sequence"/>
</dbReference>
<dbReference type="PANTHER" id="PTHR44825">
    <property type="match status" value="1"/>
</dbReference>
<dbReference type="OrthoDB" id="552049at2759"/>
<feature type="region of interest" description="Disordered" evidence="1">
    <location>
        <begin position="212"/>
        <end position="241"/>
    </location>
</feature>
<dbReference type="SMART" id="SM00271">
    <property type="entry name" value="DnaJ"/>
    <property type="match status" value="1"/>
</dbReference>
<dbReference type="PANTHER" id="PTHR44825:SF1">
    <property type="entry name" value="DNAJ HOMOLOG SUBFAMILY C MEMBER 4"/>
    <property type="match status" value="1"/>
</dbReference>
<evidence type="ECO:0000256" key="1">
    <source>
        <dbReference type="SAM" id="MobiDB-lite"/>
    </source>
</evidence>
<keyword evidence="2" id="KW-0812">Transmembrane</keyword>
<sequence length="241" mass="27758">MKQFILCNRCWNLLQIQLAPSKTFSVAAVLSRPENYYQLLKVPKNAELSEIKAAYIELSKALHPDKNPDKPNQHDKFVEVNKAYEVLSKPLARRDYDETLIMGRPVATNTRVYRNDNGDPFGASTGGTGWYNDFAYASTESPEGARNYYGIKGVNRVGNTFIMYGCIAFLFATGVVLFTIFKQSSNYAIRRLDAKDQRIAEMYNEAKSKLRENGNKKQMEMMRQRHEEFQRRRVEDLNAQK</sequence>
<dbReference type="Gene3D" id="1.10.287.110">
    <property type="entry name" value="DnaJ domain"/>
    <property type="match status" value="1"/>
</dbReference>
<dbReference type="PROSITE" id="PS50076">
    <property type="entry name" value="DNAJ_2"/>
    <property type="match status" value="1"/>
</dbReference>
<name>A0A2G8JNZ4_STIJA</name>
<feature type="domain" description="J" evidence="3">
    <location>
        <begin position="35"/>
        <end position="100"/>
    </location>
</feature>
<feature type="transmembrane region" description="Helical" evidence="2">
    <location>
        <begin position="161"/>
        <end position="181"/>
    </location>
</feature>
<dbReference type="InterPro" id="IPR052763">
    <property type="entry name" value="DnaJ_C4"/>
</dbReference>
<comment type="caution">
    <text evidence="4">The sequence shown here is derived from an EMBL/GenBank/DDBJ whole genome shotgun (WGS) entry which is preliminary data.</text>
</comment>
<protein>
    <submittedName>
        <fullName evidence="4">Putative dnaJ-like subfamily C member 4 isoform X1</fullName>
    </submittedName>
</protein>
<organism evidence="4 5">
    <name type="scientific">Stichopus japonicus</name>
    <name type="common">Sea cucumber</name>
    <dbReference type="NCBI Taxonomy" id="307972"/>
    <lineage>
        <taxon>Eukaryota</taxon>
        <taxon>Metazoa</taxon>
        <taxon>Echinodermata</taxon>
        <taxon>Eleutherozoa</taxon>
        <taxon>Echinozoa</taxon>
        <taxon>Holothuroidea</taxon>
        <taxon>Aspidochirotacea</taxon>
        <taxon>Aspidochirotida</taxon>
        <taxon>Stichopodidae</taxon>
        <taxon>Apostichopus</taxon>
    </lineage>
</organism>
<evidence type="ECO:0000259" key="3">
    <source>
        <dbReference type="PROSITE" id="PS50076"/>
    </source>
</evidence>
<dbReference type="STRING" id="307972.A0A2G8JNZ4"/>
<keyword evidence="2" id="KW-1133">Transmembrane helix</keyword>
<dbReference type="InterPro" id="IPR001623">
    <property type="entry name" value="DnaJ_domain"/>
</dbReference>
<evidence type="ECO:0000313" key="4">
    <source>
        <dbReference type="EMBL" id="PIK37425.1"/>
    </source>
</evidence>
<dbReference type="SUPFAM" id="SSF46565">
    <property type="entry name" value="Chaperone J-domain"/>
    <property type="match status" value="1"/>
</dbReference>